<reference evidence="2 3" key="1">
    <citation type="submission" date="2020-08" db="EMBL/GenBank/DDBJ databases">
        <title>The Agave Microbiome: Exploring the role of microbial communities in plant adaptations to desert environments.</title>
        <authorList>
            <person name="Partida-Martinez L.P."/>
        </authorList>
    </citation>
    <scope>NUCLEOTIDE SEQUENCE [LARGE SCALE GENOMIC DNA]</scope>
    <source>
        <strain evidence="2 3">AT3.9</strain>
    </source>
</reference>
<dbReference type="EMBL" id="JACHWB010000005">
    <property type="protein sequence ID" value="MBB3020624.1"/>
    <property type="molecule type" value="Genomic_DNA"/>
</dbReference>
<keyword evidence="3" id="KW-1185">Reference proteome</keyword>
<dbReference type="RefSeq" id="WP_183452800.1">
    <property type="nucleotide sequence ID" value="NZ_JACHWB010000005.1"/>
</dbReference>
<evidence type="ECO:0000313" key="3">
    <source>
        <dbReference type="Proteomes" id="UP000532010"/>
    </source>
</evidence>
<feature type="transmembrane region" description="Helical" evidence="1">
    <location>
        <begin position="6"/>
        <end position="27"/>
    </location>
</feature>
<evidence type="ECO:0000313" key="2">
    <source>
        <dbReference type="EMBL" id="MBB3020624.1"/>
    </source>
</evidence>
<protein>
    <submittedName>
        <fullName evidence="2">Uncharacterized protein</fullName>
    </submittedName>
</protein>
<keyword evidence="1" id="KW-1133">Transmembrane helix</keyword>
<proteinExistence type="predicted"/>
<keyword evidence="1" id="KW-0472">Membrane</keyword>
<dbReference type="AlphaFoldDB" id="A0A7W4VNV5"/>
<evidence type="ECO:0000256" key="1">
    <source>
        <dbReference type="SAM" id="Phobius"/>
    </source>
</evidence>
<organism evidence="2 3">
    <name type="scientific">Microvirga lupini</name>
    <dbReference type="NCBI Taxonomy" id="420324"/>
    <lineage>
        <taxon>Bacteria</taxon>
        <taxon>Pseudomonadati</taxon>
        <taxon>Pseudomonadota</taxon>
        <taxon>Alphaproteobacteria</taxon>
        <taxon>Hyphomicrobiales</taxon>
        <taxon>Methylobacteriaceae</taxon>
        <taxon>Microvirga</taxon>
    </lineage>
</organism>
<comment type="caution">
    <text evidence="2">The sequence shown here is derived from an EMBL/GenBank/DDBJ whole genome shotgun (WGS) entry which is preliminary data.</text>
</comment>
<keyword evidence="1" id="KW-0812">Transmembrane</keyword>
<dbReference type="Proteomes" id="UP000532010">
    <property type="component" value="Unassembled WGS sequence"/>
</dbReference>
<gene>
    <name evidence="2" type="ORF">FHR70_003710</name>
</gene>
<name>A0A7W4VNV5_9HYPH</name>
<accession>A0A7W4VNV5</accession>
<sequence length="160" mass="18117">MTRPKFIAGAAVWLFMSMFGMGLFYYLSPILEAELAPVLTDQKVEVTVREPTRVCWRWWWHKERYAQPTVIAWSLVVDGTAVAYPAVVSRRSDGEVLREFRTATLGPGSNGLCAQIPLELMNVPDLTVRGQANYALRHGLWTIWQELPEVKVPTALTLAR</sequence>